<dbReference type="PANTHER" id="PTHR31451:SF39">
    <property type="entry name" value="MANNAN ENDO-1,4-BETA-MANNOSIDASE 1"/>
    <property type="match status" value="1"/>
</dbReference>
<dbReference type="EC" id="3.2.1.78" evidence="4"/>
<dbReference type="GO" id="GO:0016985">
    <property type="term" value="F:mannan endo-1,4-beta-mannosidase activity"/>
    <property type="evidence" value="ECO:0007669"/>
    <property type="project" value="UniProtKB-EC"/>
</dbReference>
<name>A0AAV0TMQ9_HYABA</name>
<keyword evidence="13" id="KW-1185">Reference proteome</keyword>
<evidence type="ECO:0000256" key="6">
    <source>
        <dbReference type="ARBA" id="ARBA00022729"/>
    </source>
</evidence>
<evidence type="ECO:0000256" key="1">
    <source>
        <dbReference type="ARBA" id="ARBA00001678"/>
    </source>
</evidence>
<evidence type="ECO:0000256" key="7">
    <source>
        <dbReference type="ARBA" id="ARBA00022801"/>
    </source>
</evidence>
<dbReference type="EMBL" id="CANTFL010000554">
    <property type="protein sequence ID" value="CAI5724543.1"/>
    <property type="molecule type" value="Genomic_DNA"/>
</dbReference>
<keyword evidence="6 10" id="KW-0732">Signal</keyword>
<evidence type="ECO:0000256" key="9">
    <source>
        <dbReference type="SAM" id="MobiDB-lite"/>
    </source>
</evidence>
<sequence>MKVFTGATALLASSIAHVSSAGFVKTSGTAFELDGKPFYFLGTNSYWASQISWSKTDLATIFDSMAENDLTVCRTMGFADLNQTGTAPYNIVYQLWEDGKATVNTGDNGLGYFDQVVAAAKAAGVKLVVPFVNNWSDYGGIDVYVKQLGGKFHDDFYTDEKMKTAYKKFVKTFVERYADEETIMSWQLCNECRCAGSGEFKESGTCDSSTLTKWITEMSTYIKTLDSNHLVSSGSEGFMNTDKSVYLYSGPSGVDFDANLEIESIDYGTYHAYPDSWGVEPAKAESWGVQWIKDHVSSSEKVGKPIVLEEYGIKARDSKSYLSWSDEVYSAKSNMQYWQFGVKSLSTHDDGYAVYAEDDLFTKAISPAASKFASLGKSSTSKSKSSATKKTSGETASAASSDFEQSTDAATANSAESDDTEELADPLSESASSGAGASTGTATQTSLSTEASTDTESEEETGTSESDIVSAPGTDTLAATSTTLQGVKCSVRRA</sequence>
<evidence type="ECO:0000256" key="2">
    <source>
        <dbReference type="ARBA" id="ARBA00004613"/>
    </source>
</evidence>
<dbReference type="AlphaFoldDB" id="A0AAV0TMQ9"/>
<comment type="catalytic activity">
    <reaction evidence="1">
        <text>Random hydrolysis of (1-&gt;4)-beta-D-mannosidic linkages in mannans, galactomannans and glucomannans.</text>
        <dbReference type="EC" id="3.2.1.78"/>
    </reaction>
</comment>
<dbReference type="Pfam" id="PF26410">
    <property type="entry name" value="GH5_mannosidase"/>
    <property type="match status" value="1"/>
</dbReference>
<dbReference type="GO" id="GO:0005576">
    <property type="term" value="C:extracellular region"/>
    <property type="evidence" value="ECO:0007669"/>
    <property type="project" value="UniProtKB-SubCell"/>
</dbReference>
<dbReference type="InterPro" id="IPR045053">
    <property type="entry name" value="MAN-like"/>
</dbReference>
<keyword evidence="8" id="KW-0326">Glycosidase</keyword>
<evidence type="ECO:0000313" key="12">
    <source>
        <dbReference type="EMBL" id="CAI5724543.1"/>
    </source>
</evidence>
<feature type="domain" description="Glycoside hydrolase family 5" evidence="11">
    <location>
        <begin position="22"/>
        <end position="323"/>
    </location>
</feature>
<feature type="region of interest" description="Disordered" evidence="9">
    <location>
        <begin position="375"/>
        <end position="494"/>
    </location>
</feature>
<keyword evidence="5" id="KW-0964">Secreted</keyword>
<dbReference type="InterPro" id="IPR001547">
    <property type="entry name" value="Glyco_hydro_5"/>
</dbReference>
<accession>A0AAV0TMQ9</accession>
<comment type="subcellular location">
    <subcellularLocation>
        <location evidence="2">Secreted</location>
    </subcellularLocation>
</comment>
<evidence type="ECO:0000256" key="10">
    <source>
        <dbReference type="SAM" id="SignalP"/>
    </source>
</evidence>
<comment type="similarity">
    <text evidence="3">Belongs to the glycosyl hydrolase 5 (cellulase A) family.</text>
</comment>
<organism evidence="12 13">
    <name type="scientific">Hyaloperonospora brassicae</name>
    <name type="common">Brassica downy mildew</name>
    <name type="synonym">Peronospora brassicae</name>
    <dbReference type="NCBI Taxonomy" id="162125"/>
    <lineage>
        <taxon>Eukaryota</taxon>
        <taxon>Sar</taxon>
        <taxon>Stramenopiles</taxon>
        <taxon>Oomycota</taxon>
        <taxon>Peronosporomycetes</taxon>
        <taxon>Peronosporales</taxon>
        <taxon>Peronosporaceae</taxon>
        <taxon>Hyaloperonospora</taxon>
    </lineage>
</organism>
<dbReference type="PANTHER" id="PTHR31451">
    <property type="match status" value="1"/>
</dbReference>
<feature type="signal peptide" evidence="10">
    <location>
        <begin position="1"/>
        <end position="21"/>
    </location>
</feature>
<dbReference type="InterPro" id="IPR017853">
    <property type="entry name" value="GH"/>
</dbReference>
<feature type="compositionally biased region" description="Low complexity" evidence="9">
    <location>
        <begin position="375"/>
        <end position="401"/>
    </location>
</feature>
<evidence type="ECO:0000256" key="3">
    <source>
        <dbReference type="ARBA" id="ARBA00005641"/>
    </source>
</evidence>
<feature type="compositionally biased region" description="Acidic residues" evidence="9">
    <location>
        <begin position="453"/>
        <end position="462"/>
    </location>
</feature>
<evidence type="ECO:0000313" key="13">
    <source>
        <dbReference type="Proteomes" id="UP001162031"/>
    </source>
</evidence>
<protein>
    <recommendedName>
        <fullName evidence="4">mannan endo-1,4-beta-mannosidase</fullName>
        <ecNumber evidence="4">3.2.1.78</ecNumber>
    </recommendedName>
</protein>
<dbReference type="Gene3D" id="3.20.20.80">
    <property type="entry name" value="Glycosidases"/>
    <property type="match status" value="1"/>
</dbReference>
<dbReference type="GO" id="GO:0000272">
    <property type="term" value="P:polysaccharide catabolic process"/>
    <property type="evidence" value="ECO:0007669"/>
    <property type="project" value="InterPro"/>
</dbReference>
<keyword evidence="7" id="KW-0378">Hydrolase</keyword>
<evidence type="ECO:0000256" key="5">
    <source>
        <dbReference type="ARBA" id="ARBA00022525"/>
    </source>
</evidence>
<dbReference type="Proteomes" id="UP001162031">
    <property type="component" value="Unassembled WGS sequence"/>
</dbReference>
<feature type="compositionally biased region" description="Polar residues" evidence="9">
    <location>
        <begin position="402"/>
        <end position="415"/>
    </location>
</feature>
<dbReference type="SUPFAM" id="SSF51445">
    <property type="entry name" value="(Trans)glycosidases"/>
    <property type="match status" value="1"/>
</dbReference>
<evidence type="ECO:0000259" key="11">
    <source>
        <dbReference type="Pfam" id="PF26410"/>
    </source>
</evidence>
<evidence type="ECO:0000256" key="4">
    <source>
        <dbReference type="ARBA" id="ARBA00012706"/>
    </source>
</evidence>
<feature type="compositionally biased region" description="Low complexity" evidence="9">
    <location>
        <begin position="428"/>
        <end position="452"/>
    </location>
</feature>
<comment type="caution">
    <text evidence="12">The sequence shown here is derived from an EMBL/GenBank/DDBJ whole genome shotgun (WGS) entry which is preliminary data.</text>
</comment>
<gene>
    <name evidence="12" type="ORF">HBR001_LOCUS3387</name>
</gene>
<evidence type="ECO:0000256" key="8">
    <source>
        <dbReference type="ARBA" id="ARBA00023295"/>
    </source>
</evidence>
<reference evidence="12" key="1">
    <citation type="submission" date="2022-12" db="EMBL/GenBank/DDBJ databases">
        <authorList>
            <person name="Webb A."/>
        </authorList>
    </citation>
    <scope>NUCLEOTIDE SEQUENCE</scope>
    <source>
        <strain evidence="12">Hp1</strain>
    </source>
</reference>
<feature type="chain" id="PRO_5043987342" description="mannan endo-1,4-beta-mannosidase" evidence="10">
    <location>
        <begin position="22"/>
        <end position="494"/>
    </location>
</feature>
<proteinExistence type="inferred from homology"/>